<proteinExistence type="predicted"/>
<feature type="transmembrane region" description="Helical" evidence="1">
    <location>
        <begin position="6"/>
        <end position="24"/>
    </location>
</feature>
<evidence type="ECO:0000256" key="1">
    <source>
        <dbReference type="SAM" id="Phobius"/>
    </source>
</evidence>
<protein>
    <submittedName>
        <fullName evidence="3">FUSC family protein</fullName>
    </submittedName>
</protein>
<keyword evidence="1" id="KW-1133">Transmembrane helix</keyword>
<evidence type="ECO:0000313" key="2">
    <source>
        <dbReference type="EMBL" id="MCQ4772050.1"/>
    </source>
</evidence>
<name>A0AAW5JUB6_9FIRM</name>
<dbReference type="EMBL" id="JANFYS010000319">
    <property type="protein sequence ID" value="MCQ4772051.1"/>
    <property type="molecule type" value="Genomic_DNA"/>
</dbReference>
<comment type="caution">
    <text evidence="3">The sequence shown here is derived from an EMBL/GenBank/DDBJ whole genome shotgun (WGS) entry which is preliminary data.</text>
</comment>
<organism evidence="3 4">
    <name type="scientific">Intestinimonas massiliensis</name>
    <name type="common">ex Afouda et al. 2020</name>
    <dbReference type="NCBI Taxonomy" id="1673721"/>
    <lineage>
        <taxon>Bacteria</taxon>
        <taxon>Bacillati</taxon>
        <taxon>Bacillota</taxon>
        <taxon>Clostridia</taxon>
        <taxon>Eubacteriales</taxon>
        <taxon>Intestinimonas</taxon>
    </lineage>
</organism>
<accession>A0AAW5JUB6</accession>
<gene>
    <name evidence="2" type="ORF">NE579_16740</name>
    <name evidence="3" type="ORF">NE579_16745</name>
</gene>
<evidence type="ECO:0000313" key="3">
    <source>
        <dbReference type="EMBL" id="MCQ4772051.1"/>
    </source>
</evidence>
<dbReference type="EMBL" id="JANFYS010000318">
    <property type="protein sequence ID" value="MCQ4772050.1"/>
    <property type="molecule type" value="Genomic_DNA"/>
</dbReference>
<reference evidence="3" key="1">
    <citation type="submission" date="2022-06" db="EMBL/GenBank/DDBJ databases">
        <title>Isolation of gut microbiota from human fecal samples.</title>
        <authorList>
            <person name="Pamer E.G."/>
            <person name="Barat B."/>
            <person name="Waligurski E."/>
            <person name="Medina S."/>
            <person name="Paddock L."/>
            <person name="Mostad J."/>
        </authorList>
    </citation>
    <scope>NUCLEOTIDE SEQUENCE</scope>
    <source>
        <strain evidence="3">DFI.9.91</strain>
    </source>
</reference>
<keyword evidence="1" id="KW-0472">Membrane</keyword>
<keyword evidence="1" id="KW-0812">Transmembrane</keyword>
<dbReference type="Proteomes" id="UP001204562">
    <property type="component" value="Unassembled WGS sequence"/>
</dbReference>
<dbReference type="AlphaFoldDB" id="A0AAW5JUB6"/>
<sequence length="38" mass="4408">SLRVSQNVFGVVFALAFCVIFYWFMPKKKESEVTVHAE</sequence>
<evidence type="ECO:0000313" key="4">
    <source>
        <dbReference type="Proteomes" id="UP001204562"/>
    </source>
</evidence>
<feature type="non-terminal residue" evidence="3">
    <location>
        <position position="1"/>
    </location>
</feature>